<dbReference type="Pfam" id="PF12698">
    <property type="entry name" value="ABC2_membrane_3"/>
    <property type="match status" value="1"/>
</dbReference>
<sequence>MESASAPGTVLELKTRRQQFQTQSSTLDTRRRQAVCVRRACKKYGSKNNPNVILDGLNMTVPKGTIYGLLGASGCGKTTLLSCIVGRRRLNSGEIWVLGGRPGSKGSGVPGPRVGYMPQEIALYGEFSIRETFIYFGWCAGMTTEQVEDKLEFLIKFLQLPSENRFVKNLSGGQQRRVSFAATLLADPELLILDEPTVGVDPVLRQSIWDHLVQITKGGNKTIIITTHYIEETRQAGMIGLMRGGKFLAEESPRRLMEMHRLDTLEDVFLKLSKRQNLGLRRRSSILSSVTGVPPEDDVEDEMSGEFGDNVSVSSRRRSVAVTDGNMPELPPEEEGSSKFTMLNSMHMKALIWKNLLWMWRNVAMMLFIIGLPVAQIILFCISIGKDPVGLNVAIINNELNNSMEPCIPTTGCDWSLLSCRYLQQLQKRTVKFLPYDTEEEGRNAVENGWAWASITFPANYSDALMARIDDGRYAADWDVDFSEMKVVMDMSNQQIGQLLQRDLIYAYQDFTKEVTVACGYGEKLTSIPVNFKTPIYGPISPNFTDFAAPGVILTIIFFLSIALTSGAMLLERNEGLLERSLVSGLTGTEILFGQVITQFLVMFGQTVMVLIVSFAIFRVTCEGDIGWITTLTVLTGLCGMCFGFVIACYCDNERSATYVAMGSFLPIVMLCGIIWPVEGMHPTLRYISFILPLTKSTEAMRAMLARGWPISDPVVYYGFIATFIWISIFMSLAILLLKFKKG</sequence>
<dbReference type="PANTHER" id="PTHR43038:SF5">
    <property type="entry name" value="RE14039P"/>
    <property type="match status" value="1"/>
</dbReference>
<dbReference type="GO" id="GO:0140359">
    <property type="term" value="F:ABC-type transporter activity"/>
    <property type="evidence" value="ECO:0007669"/>
    <property type="project" value="InterPro"/>
</dbReference>
<dbReference type="STRING" id="2015173.A0A026WE32"/>
<dbReference type="SMART" id="SM00382">
    <property type="entry name" value="AAA"/>
    <property type="match status" value="1"/>
</dbReference>
<dbReference type="CDD" id="cd03230">
    <property type="entry name" value="ABC_DR_subfamily_A"/>
    <property type="match status" value="1"/>
</dbReference>
<dbReference type="Proteomes" id="UP000053097">
    <property type="component" value="Unassembled WGS sequence"/>
</dbReference>
<evidence type="ECO:0000256" key="7">
    <source>
        <dbReference type="SAM" id="Phobius"/>
    </source>
</evidence>
<feature type="transmembrane region" description="Helical" evidence="7">
    <location>
        <begin position="363"/>
        <end position="385"/>
    </location>
</feature>
<feature type="transmembrane region" description="Helical" evidence="7">
    <location>
        <begin position="626"/>
        <end position="650"/>
    </location>
</feature>
<keyword evidence="3" id="KW-0547">Nucleotide-binding</keyword>
<gene>
    <name evidence="10" type="ORF">X777_06368</name>
</gene>
<dbReference type="OMA" id="VLRQNIW"/>
<protein>
    <submittedName>
        <fullName evidence="10">ABC transporter G family member</fullName>
    </submittedName>
</protein>
<organism evidence="10 11">
    <name type="scientific">Ooceraea biroi</name>
    <name type="common">Clonal raider ant</name>
    <name type="synonym">Cerapachys biroi</name>
    <dbReference type="NCBI Taxonomy" id="2015173"/>
    <lineage>
        <taxon>Eukaryota</taxon>
        <taxon>Metazoa</taxon>
        <taxon>Ecdysozoa</taxon>
        <taxon>Arthropoda</taxon>
        <taxon>Hexapoda</taxon>
        <taxon>Insecta</taxon>
        <taxon>Pterygota</taxon>
        <taxon>Neoptera</taxon>
        <taxon>Endopterygota</taxon>
        <taxon>Hymenoptera</taxon>
        <taxon>Apocrita</taxon>
        <taxon>Aculeata</taxon>
        <taxon>Formicoidea</taxon>
        <taxon>Formicidae</taxon>
        <taxon>Dorylinae</taxon>
        <taxon>Ooceraea</taxon>
    </lineage>
</organism>
<dbReference type="GO" id="GO:0016887">
    <property type="term" value="F:ATP hydrolysis activity"/>
    <property type="evidence" value="ECO:0007669"/>
    <property type="project" value="InterPro"/>
</dbReference>
<evidence type="ECO:0000259" key="8">
    <source>
        <dbReference type="PROSITE" id="PS50893"/>
    </source>
</evidence>
<keyword evidence="4" id="KW-0067">ATP-binding</keyword>
<evidence type="ECO:0000256" key="6">
    <source>
        <dbReference type="ARBA" id="ARBA00023136"/>
    </source>
</evidence>
<dbReference type="Pfam" id="PF00005">
    <property type="entry name" value="ABC_tran"/>
    <property type="match status" value="1"/>
</dbReference>
<dbReference type="PROSITE" id="PS51012">
    <property type="entry name" value="ABC_TM2"/>
    <property type="match status" value="1"/>
</dbReference>
<dbReference type="PROSITE" id="PS00211">
    <property type="entry name" value="ABC_TRANSPORTER_1"/>
    <property type="match status" value="1"/>
</dbReference>
<dbReference type="InterPro" id="IPR003439">
    <property type="entry name" value="ABC_transporter-like_ATP-bd"/>
</dbReference>
<accession>A0A026WE32</accession>
<dbReference type="SUPFAM" id="SSF52540">
    <property type="entry name" value="P-loop containing nucleoside triphosphate hydrolases"/>
    <property type="match status" value="1"/>
</dbReference>
<name>A0A026WE32_OOCBI</name>
<feature type="transmembrane region" description="Helical" evidence="7">
    <location>
        <begin position="547"/>
        <end position="571"/>
    </location>
</feature>
<evidence type="ECO:0000313" key="11">
    <source>
        <dbReference type="Proteomes" id="UP000053097"/>
    </source>
</evidence>
<dbReference type="Gene3D" id="3.40.50.300">
    <property type="entry name" value="P-loop containing nucleotide triphosphate hydrolases"/>
    <property type="match status" value="1"/>
</dbReference>
<evidence type="ECO:0000256" key="3">
    <source>
        <dbReference type="ARBA" id="ARBA00022741"/>
    </source>
</evidence>
<keyword evidence="6 7" id="KW-0472">Membrane</keyword>
<comment type="subcellular location">
    <subcellularLocation>
        <location evidence="1">Membrane</location>
        <topology evidence="1">Multi-pass membrane protein</topology>
    </subcellularLocation>
</comment>
<feature type="domain" description="ABC transporter" evidence="8">
    <location>
        <begin position="35"/>
        <end position="269"/>
    </location>
</feature>
<reference evidence="10 11" key="1">
    <citation type="journal article" date="2014" name="Curr. Biol.">
        <title>The genome of the clonal raider ant Cerapachys biroi.</title>
        <authorList>
            <person name="Oxley P.R."/>
            <person name="Ji L."/>
            <person name="Fetter-Pruneda I."/>
            <person name="McKenzie S.K."/>
            <person name="Li C."/>
            <person name="Hu H."/>
            <person name="Zhang G."/>
            <person name="Kronauer D.J."/>
        </authorList>
    </citation>
    <scope>NUCLEOTIDE SEQUENCE [LARGE SCALE GENOMIC DNA]</scope>
</reference>
<feature type="transmembrane region" description="Helical" evidence="7">
    <location>
        <begin position="657"/>
        <end position="676"/>
    </location>
</feature>
<dbReference type="OrthoDB" id="10255969at2759"/>
<keyword evidence="11" id="KW-1185">Reference proteome</keyword>
<dbReference type="InterPro" id="IPR003593">
    <property type="entry name" value="AAA+_ATPase"/>
</dbReference>
<dbReference type="InterPro" id="IPR047817">
    <property type="entry name" value="ABC2_TM_bact-type"/>
</dbReference>
<feature type="domain" description="ABC transmembrane type-2" evidence="9">
    <location>
        <begin position="505"/>
        <end position="741"/>
    </location>
</feature>
<proteinExistence type="predicted"/>
<dbReference type="InterPro" id="IPR017871">
    <property type="entry name" value="ABC_transporter-like_CS"/>
</dbReference>
<keyword evidence="2 7" id="KW-0812">Transmembrane</keyword>
<dbReference type="PANTHER" id="PTHR43038">
    <property type="entry name" value="ATP-BINDING CASSETTE, SUB-FAMILY H, MEMBER 1"/>
    <property type="match status" value="1"/>
</dbReference>
<dbReference type="InterPro" id="IPR013525">
    <property type="entry name" value="ABC2_TM"/>
</dbReference>
<evidence type="ECO:0000256" key="5">
    <source>
        <dbReference type="ARBA" id="ARBA00022989"/>
    </source>
</evidence>
<evidence type="ECO:0000256" key="2">
    <source>
        <dbReference type="ARBA" id="ARBA00022692"/>
    </source>
</evidence>
<dbReference type="EMBL" id="KK107293">
    <property type="protein sequence ID" value="EZA53289.1"/>
    <property type="molecule type" value="Genomic_DNA"/>
</dbReference>
<keyword evidence="5 7" id="KW-1133">Transmembrane helix</keyword>
<dbReference type="AlphaFoldDB" id="A0A026WE32"/>
<evidence type="ECO:0000259" key="9">
    <source>
        <dbReference type="PROSITE" id="PS51012"/>
    </source>
</evidence>
<dbReference type="InterPro" id="IPR027417">
    <property type="entry name" value="P-loop_NTPase"/>
</dbReference>
<evidence type="ECO:0000256" key="4">
    <source>
        <dbReference type="ARBA" id="ARBA00022840"/>
    </source>
</evidence>
<dbReference type="GO" id="GO:0016020">
    <property type="term" value="C:membrane"/>
    <property type="evidence" value="ECO:0007669"/>
    <property type="project" value="UniProtKB-SubCell"/>
</dbReference>
<evidence type="ECO:0000256" key="1">
    <source>
        <dbReference type="ARBA" id="ARBA00004141"/>
    </source>
</evidence>
<feature type="transmembrane region" description="Helical" evidence="7">
    <location>
        <begin position="592"/>
        <end position="620"/>
    </location>
</feature>
<dbReference type="PROSITE" id="PS50893">
    <property type="entry name" value="ABC_TRANSPORTER_2"/>
    <property type="match status" value="1"/>
</dbReference>
<evidence type="ECO:0000313" key="10">
    <source>
        <dbReference type="EMBL" id="EZA53289.1"/>
    </source>
</evidence>
<dbReference type="GO" id="GO:0005524">
    <property type="term" value="F:ATP binding"/>
    <property type="evidence" value="ECO:0007669"/>
    <property type="project" value="UniProtKB-KW"/>
</dbReference>
<feature type="transmembrane region" description="Helical" evidence="7">
    <location>
        <begin position="715"/>
        <end position="738"/>
    </location>
</feature>